<name>A0A563VVX0_9CYAN</name>
<sequence>MTFSYKRTSEKLFFYVRVLGFAPPAPQLWGEKDRKSPKFGGFRGPELDLFRKEPPQQPLQRSLAD</sequence>
<gene>
    <name evidence="2" type="ORF">H1P_3460001</name>
</gene>
<dbReference type="Proteomes" id="UP000320055">
    <property type="component" value="Unassembled WGS sequence"/>
</dbReference>
<evidence type="ECO:0000256" key="1">
    <source>
        <dbReference type="SAM" id="MobiDB-lite"/>
    </source>
</evidence>
<evidence type="ECO:0000313" key="3">
    <source>
        <dbReference type="Proteomes" id="UP000320055"/>
    </source>
</evidence>
<accession>A0A563VVX0</accession>
<organism evidence="2 3">
    <name type="scientific">Hyella patelloides LEGE 07179</name>
    <dbReference type="NCBI Taxonomy" id="945734"/>
    <lineage>
        <taxon>Bacteria</taxon>
        <taxon>Bacillati</taxon>
        <taxon>Cyanobacteriota</taxon>
        <taxon>Cyanophyceae</taxon>
        <taxon>Pleurocapsales</taxon>
        <taxon>Hyellaceae</taxon>
        <taxon>Hyella</taxon>
    </lineage>
</organism>
<evidence type="ECO:0000313" key="2">
    <source>
        <dbReference type="EMBL" id="VEP15551.1"/>
    </source>
</evidence>
<feature type="region of interest" description="Disordered" evidence="1">
    <location>
        <begin position="30"/>
        <end position="65"/>
    </location>
</feature>
<dbReference type="EMBL" id="CAACVJ010000275">
    <property type="protein sequence ID" value="VEP15551.1"/>
    <property type="molecule type" value="Genomic_DNA"/>
</dbReference>
<protein>
    <submittedName>
        <fullName evidence="2">Uncharacterized protein</fullName>
    </submittedName>
</protein>
<reference evidence="2 3" key="1">
    <citation type="submission" date="2019-01" db="EMBL/GenBank/DDBJ databases">
        <authorList>
            <person name="Brito A."/>
        </authorList>
    </citation>
    <scope>NUCLEOTIDE SEQUENCE [LARGE SCALE GENOMIC DNA]</scope>
    <source>
        <strain evidence="2">1</strain>
    </source>
</reference>
<feature type="compositionally biased region" description="Basic and acidic residues" evidence="1">
    <location>
        <begin position="45"/>
        <end position="54"/>
    </location>
</feature>
<dbReference type="AlphaFoldDB" id="A0A563VVX0"/>
<proteinExistence type="predicted"/>
<keyword evidence="3" id="KW-1185">Reference proteome</keyword>